<sequence length="94" mass="11183">MFRCFDARKRTQDYQLRHQEKYTERSTTTSGKGLKTVDFDARKRTKTVDFDARKKTQDCRQELMMGIKQSGRFLSVLQVYFIQLQDSSNGIVRY</sequence>
<reference evidence="1" key="1">
    <citation type="journal article" date="2021" name="Genome Biol. Evol.">
        <title>A High-Quality Reference Genome for a Parasitic Bivalve with Doubly Uniparental Inheritance (Bivalvia: Unionida).</title>
        <authorList>
            <person name="Smith C.H."/>
        </authorList>
    </citation>
    <scope>NUCLEOTIDE SEQUENCE</scope>
    <source>
        <strain evidence="1">CHS0354</strain>
    </source>
</reference>
<protein>
    <submittedName>
        <fullName evidence="1">Uncharacterized protein</fullName>
    </submittedName>
</protein>
<comment type="caution">
    <text evidence="1">The sequence shown here is derived from an EMBL/GenBank/DDBJ whole genome shotgun (WGS) entry which is preliminary data.</text>
</comment>
<keyword evidence="2" id="KW-1185">Reference proteome</keyword>
<name>A0AAE0T3G8_9BIVA</name>
<proteinExistence type="predicted"/>
<dbReference type="Proteomes" id="UP001195483">
    <property type="component" value="Unassembled WGS sequence"/>
</dbReference>
<reference evidence="1" key="3">
    <citation type="submission" date="2023-05" db="EMBL/GenBank/DDBJ databases">
        <authorList>
            <person name="Smith C.H."/>
        </authorList>
    </citation>
    <scope>NUCLEOTIDE SEQUENCE</scope>
    <source>
        <strain evidence="1">CHS0354</strain>
        <tissue evidence="1">Mantle</tissue>
    </source>
</reference>
<dbReference type="EMBL" id="JAEAOA010000982">
    <property type="protein sequence ID" value="KAK3603084.1"/>
    <property type="molecule type" value="Genomic_DNA"/>
</dbReference>
<evidence type="ECO:0000313" key="2">
    <source>
        <dbReference type="Proteomes" id="UP001195483"/>
    </source>
</evidence>
<organism evidence="1 2">
    <name type="scientific">Potamilus streckersoni</name>
    <dbReference type="NCBI Taxonomy" id="2493646"/>
    <lineage>
        <taxon>Eukaryota</taxon>
        <taxon>Metazoa</taxon>
        <taxon>Spiralia</taxon>
        <taxon>Lophotrochozoa</taxon>
        <taxon>Mollusca</taxon>
        <taxon>Bivalvia</taxon>
        <taxon>Autobranchia</taxon>
        <taxon>Heteroconchia</taxon>
        <taxon>Palaeoheterodonta</taxon>
        <taxon>Unionida</taxon>
        <taxon>Unionoidea</taxon>
        <taxon>Unionidae</taxon>
        <taxon>Ambleminae</taxon>
        <taxon>Lampsilini</taxon>
        <taxon>Potamilus</taxon>
    </lineage>
</organism>
<gene>
    <name evidence="1" type="ORF">CHS0354_015780</name>
</gene>
<dbReference type="AlphaFoldDB" id="A0AAE0T3G8"/>
<reference evidence="1" key="2">
    <citation type="journal article" date="2021" name="Genome Biol. Evol.">
        <title>Developing a high-quality reference genome for a parasitic bivalve with doubly uniparental inheritance (Bivalvia: Unionida).</title>
        <authorList>
            <person name="Smith C.H."/>
        </authorList>
    </citation>
    <scope>NUCLEOTIDE SEQUENCE</scope>
    <source>
        <strain evidence="1">CHS0354</strain>
        <tissue evidence="1">Mantle</tissue>
    </source>
</reference>
<accession>A0AAE0T3G8</accession>
<evidence type="ECO:0000313" key="1">
    <source>
        <dbReference type="EMBL" id="KAK3603084.1"/>
    </source>
</evidence>